<evidence type="ECO:0000313" key="9">
    <source>
        <dbReference type="Proteomes" id="UP000194873"/>
    </source>
</evidence>
<protein>
    <recommendedName>
        <fullName evidence="7">DUF1232 domain-containing protein</fullName>
    </recommendedName>
</protein>
<accession>A0A243WFP5</accession>
<organism evidence="8 9">
    <name type="scientific">Hymenobacter crusticola</name>
    <dbReference type="NCBI Taxonomy" id="1770526"/>
    <lineage>
        <taxon>Bacteria</taxon>
        <taxon>Pseudomonadati</taxon>
        <taxon>Bacteroidota</taxon>
        <taxon>Cytophagia</taxon>
        <taxon>Cytophagales</taxon>
        <taxon>Hymenobacteraceae</taxon>
        <taxon>Hymenobacter</taxon>
    </lineage>
</organism>
<feature type="compositionally biased region" description="Polar residues" evidence="5">
    <location>
        <begin position="157"/>
        <end position="169"/>
    </location>
</feature>
<gene>
    <name evidence="8" type="ORF">BXP70_12235</name>
</gene>
<name>A0A243WFP5_9BACT</name>
<keyword evidence="9" id="KW-1185">Reference proteome</keyword>
<keyword evidence="2 6" id="KW-0812">Transmembrane</keyword>
<evidence type="ECO:0000256" key="4">
    <source>
        <dbReference type="ARBA" id="ARBA00023136"/>
    </source>
</evidence>
<reference evidence="8 9" key="1">
    <citation type="submission" date="2017-01" db="EMBL/GenBank/DDBJ databases">
        <title>A new Hymenobacter.</title>
        <authorList>
            <person name="Liang Y."/>
            <person name="Feng F."/>
        </authorList>
    </citation>
    <scope>NUCLEOTIDE SEQUENCE [LARGE SCALE GENOMIC DNA]</scope>
    <source>
        <strain evidence="8">MIMBbqt21</strain>
    </source>
</reference>
<evidence type="ECO:0000256" key="5">
    <source>
        <dbReference type="SAM" id="MobiDB-lite"/>
    </source>
</evidence>
<evidence type="ECO:0000256" key="3">
    <source>
        <dbReference type="ARBA" id="ARBA00022989"/>
    </source>
</evidence>
<dbReference type="GO" id="GO:0012505">
    <property type="term" value="C:endomembrane system"/>
    <property type="evidence" value="ECO:0007669"/>
    <property type="project" value="UniProtKB-SubCell"/>
</dbReference>
<feature type="transmembrane region" description="Helical" evidence="6">
    <location>
        <begin position="77"/>
        <end position="99"/>
    </location>
</feature>
<evidence type="ECO:0000259" key="7">
    <source>
        <dbReference type="Pfam" id="PF06803"/>
    </source>
</evidence>
<keyword evidence="4 6" id="KW-0472">Membrane</keyword>
<keyword evidence="3 6" id="KW-1133">Transmembrane helix</keyword>
<evidence type="ECO:0000256" key="6">
    <source>
        <dbReference type="SAM" id="Phobius"/>
    </source>
</evidence>
<evidence type="ECO:0000256" key="1">
    <source>
        <dbReference type="ARBA" id="ARBA00004127"/>
    </source>
</evidence>
<sequence>MATQNPKGEHIASSPLFKKFLGKAEEYLKKPTRIKQLLSDAYEKASEKKDVGTIAQEAWETMQTLFRLIKMSASGEYTGLPASTVVAAVAVTIYFLFPIDLIPDFIPVLGLLDDVALVAWFSTSIKEELDKFAEWEKTRPTVMEPSDIQPSAAVVLNTGQDGSTSTSGPQPHEPSPAPLYSPSHGKVSSESAKRAGTTDLKPAEGPVSNTDSGISSPDSSNPNPSLTGPDDTEPPTNPKLHADDTYNTDGSRTHNDGSNDAGGNVR</sequence>
<dbReference type="EMBL" id="MTSE01000005">
    <property type="protein sequence ID" value="OUJ73741.1"/>
    <property type="molecule type" value="Genomic_DNA"/>
</dbReference>
<dbReference type="AlphaFoldDB" id="A0A243WFP5"/>
<dbReference type="InterPro" id="IPR010652">
    <property type="entry name" value="DUF1232"/>
</dbReference>
<evidence type="ECO:0000313" key="8">
    <source>
        <dbReference type="EMBL" id="OUJ73741.1"/>
    </source>
</evidence>
<dbReference type="Pfam" id="PF06803">
    <property type="entry name" value="DUF1232"/>
    <property type="match status" value="1"/>
</dbReference>
<comment type="caution">
    <text evidence="8">The sequence shown here is derived from an EMBL/GenBank/DDBJ whole genome shotgun (WGS) entry which is preliminary data.</text>
</comment>
<dbReference type="Proteomes" id="UP000194873">
    <property type="component" value="Unassembled WGS sequence"/>
</dbReference>
<feature type="domain" description="DUF1232" evidence="7">
    <location>
        <begin position="85"/>
        <end position="120"/>
    </location>
</feature>
<feature type="compositionally biased region" description="Low complexity" evidence="5">
    <location>
        <begin position="208"/>
        <end position="225"/>
    </location>
</feature>
<dbReference type="RefSeq" id="WP_086594350.1">
    <property type="nucleotide sequence ID" value="NZ_MTSE01000005.1"/>
</dbReference>
<feature type="region of interest" description="Disordered" evidence="5">
    <location>
        <begin position="157"/>
        <end position="266"/>
    </location>
</feature>
<evidence type="ECO:0000256" key="2">
    <source>
        <dbReference type="ARBA" id="ARBA00022692"/>
    </source>
</evidence>
<comment type="subcellular location">
    <subcellularLocation>
        <location evidence="1">Endomembrane system</location>
        <topology evidence="1">Multi-pass membrane protein</topology>
    </subcellularLocation>
</comment>
<proteinExistence type="predicted"/>